<comment type="caution">
    <text evidence="2">The sequence shown here is derived from an EMBL/GenBank/DDBJ whole genome shotgun (WGS) entry which is preliminary data.</text>
</comment>
<evidence type="ECO:0000313" key="2">
    <source>
        <dbReference type="EMBL" id="KAG9187934.1"/>
    </source>
</evidence>
<dbReference type="EMBL" id="JAANER010000004">
    <property type="protein sequence ID" value="KAG9189980.1"/>
    <property type="molecule type" value="Genomic_DNA"/>
</dbReference>
<accession>A0AAD4I959</accession>
<evidence type="ECO:0000313" key="1">
    <source>
        <dbReference type="EMBL" id="KAG9185007.1"/>
    </source>
</evidence>
<dbReference type="InterPro" id="IPR029063">
    <property type="entry name" value="SAM-dependent_MTases_sf"/>
</dbReference>
<dbReference type="EMBL" id="JAANER010000013">
    <property type="protein sequence ID" value="KAG9185007.1"/>
    <property type="molecule type" value="Genomic_DNA"/>
</dbReference>
<name>A0AAD4I959_9PLEO</name>
<keyword evidence="4" id="KW-1185">Reference proteome</keyword>
<dbReference type="EMBL" id="JAANER010000006">
    <property type="protein sequence ID" value="KAG9187934.1"/>
    <property type="molecule type" value="Genomic_DNA"/>
</dbReference>
<gene>
    <name evidence="2" type="ORF">G6011_01857</name>
    <name evidence="3" type="ORF">G6011_08068</name>
    <name evidence="1" type="ORF">G6011_11837</name>
</gene>
<evidence type="ECO:0000313" key="3">
    <source>
        <dbReference type="EMBL" id="KAG9189980.1"/>
    </source>
</evidence>
<protein>
    <submittedName>
        <fullName evidence="2">Uncharacterized protein</fullName>
    </submittedName>
</protein>
<dbReference type="SUPFAM" id="SSF53335">
    <property type="entry name" value="S-adenosyl-L-methionine-dependent methyltransferases"/>
    <property type="match status" value="1"/>
</dbReference>
<dbReference type="AlphaFoldDB" id="A0AAD4I959"/>
<proteinExistence type="predicted"/>
<organism evidence="2 4">
    <name type="scientific">Alternaria panax</name>
    <dbReference type="NCBI Taxonomy" id="48097"/>
    <lineage>
        <taxon>Eukaryota</taxon>
        <taxon>Fungi</taxon>
        <taxon>Dikarya</taxon>
        <taxon>Ascomycota</taxon>
        <taxon>Pezizomycotina</taxon>
        <taxon>Dothideomycetes</taxon>
        <taxon>Pleosporomycetidae</taxon>
        <taxon>Pleosporales</taxon>
        <taxon>Pleosporineae</taxon>
        <taxon>Pleosporaceae</taxon>
        <taxon>Alternaria</taxon>
        <taxon>Alternaria sect. Panax</taxon>
    </lineage>
</organism>
<reference evidence="2" key="1">
    <citation type="submission" date="2021-07" db="EMBL/GenBank/DDBJ databases">
        <title>Genome Resource of American Ginseng Black Spot Pathogen Alternaria panax.</title>
        <authorList>
            <person name="Qiu C."/>
            <person name="Wang W."/>
            <person name="Liu Z."/>
        </authorList>
    </citation>
    <scope>NUCLEOTIDE SEQUENCE</scope>
    <source>
        <strain evidence="2">BNCC115425</strain>
    </source>
</reference>
<sequence length="106" mass="10976">MVYFTTTDELAQAFSPMIGVHDASVLEIGAGSGRLITMAKGKINNGFCVAVDAVQGFITTDIPWAPGRAGLSVSPSSTPHQDVHLLCALATDPNLSARIRALPGAP</sequence>
<evidence type="ECO:0000313" key="4">
    <source>
        <dbReference type="Proteomes" id="UP001199106"/>
    </source>
</evidence>
<dbReference type="Proteomes" id="UP001199106">
    <property type="component" value="Unassembled WGS sequence"/>
</dbReference>